<keyword evidence="2" id="KW-1185">Reference proteome</keyword>
<name>A0ABT9JIH0_9PAST</name>
<reference evidence="1 2" key="1">
    <citation type="journal article" date="2023" name="Front. Microbiol.">
        <title>Phylogeography and host specificity of Pasteurellaceae pathogenic to sea-farmed fish in the north-east Atlantic.</title>
        <authorList>
            <person name="Gulla S."/>
            <person name="Colquhoun D.J."/>
            <person name="Olsen A.B."/>
            <person name="Spilsberg B."/>
            <person name="Lagesen K."/>
            <person name="Aakesson C.P."/>
            <person name="Strom S."/>
            <person name="Manji F."/>
            <person name="Birkbeck T.H."/>
            <person name="Nilsen H.K."/>
        </authorList>
    </citation>
    <scope>NUCLEOTIDE SEQUENCE [LARGE SCALE GENOMIC DNA]</scope>
    <source>
        <strain evidence="1 2">VIO11850</strain>
    </source>
</reference>
<accession>A0ABT9JIH0</accession>
<organism evidence="1 2">
    <name type="scientific">Phocoenobacter skyensis</name>
    <dbReference type="NCBI Taxonomy" id="97481"/>
    <lineage>
        <taxon>Bacteria</taxon>
        <taxon>Pseudomonadati</taxon>
        <taxon>Pseudomonadota</taxon>
        <taxon>Gammaproteobacteria</taxon>
        <taxon>Pasteurellales</taxon>
        <taxon>Pasteurellaceae</taxon>
        <taxon>Phocoenobacter</taxon>
    </lineage>
</organism>
<comment type="caution">
    <text evidence="1">The sequence shown here is derived from an EMBL/GenBank/DDBJ whole genome shotgun (WGS) entry which is preliminary data.</text>
</comment>
<protein>
    <submittedName>
        <fullName evidence="1">Uncharacterized protein</fullName>
    </submittedName>
</protein>
<evidence type="ECO:0000313" key="2">
    <source>
        <dbReference type="Proteomes" id="UP001224812"/>
    </source>
</evidence>
<dbReference type="EMBL" id="JASAVS010000001">
    <property type="protein sequence ID" value="MDP8084578.1"/>
    <property type="molecule type" value="Genomic_DNA"/>
</dbReference>
<proteinExistence type="predicted"/>
<evidence type="ECO:0000313" key="1">
    <source>
        <dbReference type="EMBL" id="MDP8084578.1"/>
    </source>
</evidence>
<gene>
    <name evidence="1" type="ORF">QJT92_01345</name>
</gene>
<dbReference type="RefSeq" id="WP_306383698.1">
    <property type="nucleotide sequence ID" value="NZ_JASAVR010000001.1"/>
</dbReference>
<sequence length="71" mass="7977">MNKNSQVQGKLFVTEEPVVSIMGILDDGTPYLTMSALSKICGIDPSTMWAFTANWDHEDNKPRTNFNCYFG</sequence>
<dbReference type="Proteomes" id="UP001224812">
    <property type="component" value="Unassembled WGS sequence"/>
</dbReference>